<evidence type="ECO:0000313" key="2">
    <source>
        <dbReference type="Proteomes" id="UP000439123"/>
    </source>
</evidence>
<dbReference type="AlphaFoldDB" id="A0A653KVV3"/>
<dbReference type="Proteomes" id="UP000439123">
    <property type="component" value="Unassembled WGS sequence"/>
</dbReference>
<proteinExistence type="predicted"/>
<gene>
    <name evidence="1" type="ORF">AERO8C_150058</name>
</gene>
<sequence length="21" mass="2601">MRHFVLLTIVMTKKICMIYFL</sequence>
<dbReference type="EMBL" id="CABWLC010000007">
    <property type="protein sequence ID" value="VXA83215.1"/>
    <property type="molecule type" value="Genomic_DNA"/>
</dbReference>
<evidence type="ECO:0000313" key="1">
    <source>
        <dbReference type="EMBL" id="VXA83215.1"/>
    </source>
</evidence>
<reference evidence="1 2" key="1">
    <citation type="submission" date="2019-10" db="EMBL/GenBank/DDBJ databases">
        <authorList>
            <person name="Karimi E."/>
        </authorList>
    </citation>
    <scope>NUCLEOTIDE SEQUENCE [LARGE SCALE GENOMIC DNA]</scope>
    <source>
        <strain evidence="1">Aeromonas sp. 8C</strain>
    </source>
</reference>
<accession>A0A653KVV3</accession>
<protein>
    <submittedName>
        <fullName evidence="1">Uncharacterized protein</fullName>
    </submittedName>
</protein>
<organism evidence="1 2">
    <name type="scientific">Aeromonas veronii</name>
    <dbReference type="NCBI Taxonomy" id="654"/>
    <lineage>
        <taxon>Bacteria</taxon>
        <taxon>Pseudomonadati</taxon>
        <taxon>Pseudomonadota</taxon>
        <taxon>Gammaproteobacteria</taxon>
        <taxon>Aeromonadales</taxon>
        <taxon>Aeromonadaceae</taxon>
        <taxon>Aeromonas</taxon>
    </lineage>
</organism>
<name>A0A653KVV3_AERVE</name>